<reference evidence="7 8" key="2">
    <citation type="journal article" date="2009" name="PLoS ONE">
        <title>An integrated genetic and cytogenetic map of the cucumber genome.</title>
        <authorList>
            <person name="Ren Y."/>
            <person name="Zhang Z."/>
            <person name="Liu J."/>
            <person name="Staub J.E."/>
            <person name="Han Y."/>
            <person name="Cheng Z."/>
            <person name="Li X."/>
            <person name="Lu J."/>
            <person name="Miao H."/>
            <person name="Kang H."/>
            <person name="Xie B."/>
            <person name="Gu X."/>
            <person name="Wang X."/>
            <person name="Du Y."/>
            <person name="Jin W."/>
            <person name="Huang S."/>
        </authorList>
    </citation>
    <scope>NUCLEOTIDE SEQUENCE [LARGE SCALE GENOMIC DNA]</scope>
    <source>
        <strain evidence="8">cv. 9930</strain>
    </source>
</reference>
<dbReference type="eggNOG" id="KOG2116">
    <property type="taxonomic scope" value="Eukaryota"/>
</dbReference>
<dbReference type="InterPro" id="IPR013209">
    <property type="entry name" value="LNS2"/>
</dbReference>
<dbReference type="OMA" id="NCCTEET"/>
<evidence type="ECO:0000256" key="1">
    <source>
        <dbReference type="ARBA" id="ARBA00001946"/>
    </source>
</evidence>
<accession>A0A0A0LA92</accession>
<keyword evidence="4" id="KW-0378">Hydrolase</keyword>
<evidence type="ECO:0000256" key="2">
    <source>
        <dbReference type="ARBA" id="ARBA00005476"/>
    </source>
</evidence>
<dbReference type="Proteomes" id="UP000029981">
    <property type="component" value="Chromosome 3"/>
</dbReference>
<feature type="compositionally biased region" description="Polar residues" evidence="5">
    <location>
        <begin position="396"/>
        <end position="407"/>
    </location>
</feature>
<dbReference type="PANTHER" id="PTHR12181:SF59">
    <property type="entry name" value="PHOSPHATIDATE PHOSPHATASE PAH1"/>
    <property type="match status" value="1"/>
</dbReference>
<dbReference type="InterPro" id="IPR007651">
    <property type="entry name" value="Lipin_N"/>
</dbReference>
<dbReference type="GO" id="GO:0008195">
    <property type="term" value="F:phosphatidate phosphatase activity"/>
    <property type="evidence" value="ECO:0000318"/>
    <property type="project" value="GO_Central"/>
</dbReference>
<comment type="cofactor">
    <cofactor evidence="1">
        <name>Mg(2+)</name>
        <dbReference type="ChEBI" id="CHEBI:18420"/>
    </cofactor>
</comment>
<evidence type="ECO:0000256" key="3">
    <source>
        <dbReference type="ARBA" id="ARBA00012638"/>
    </source>
</evidence>
<dbReference type="AlphaFoldDB" id="A0A0A0LA92"/>
<feature type="region of interest" description="Disordered" evidence="5">
    <location>
        <begin position="622"/>
        <end position="655"/>
    </location>
</feature>
<dbReference type="InterPro" id="IPR031703">
    <property type="entry name" value="Lipin_mid"/>
</dbReference>
<reference evidence="7 8" key="3">
    <citation type="journal article" date="2010" name="BMC Genomics">
        <title>Transcriptome sequencing and comparative analysis of cucumber flowers with different sex types.</title>
        <authorList>
            <person name="Guo S."/>
            <person name="Zheng Y."/>
            <person name="Joung J.G."/>
            <person name="Liu S."/>
            <person name="Zhang Z."/>
            <person name="Crasta O.R."/>
            <person name="Sobral B.W."/>
            <person name="Xu Y."/>
            <person name="Huang S."/>
            <person name="Fei Z."/>
        </authorList>
    </citation>
    <scope>NUCLEOTIDE SEQUENCE [LARGE SCALE GENOMIC DNA]</scope>
    <source>
        <strain evidence="8">cv. 9930</strain>
    </source>
</reference>
<dbReference type="OrthoDB" id="4567at2759"/>
<dbReference type="InterPro" id="IPR026058">
    <property type="entry name" value="LIPIN"/>
</dbReference>
<protein>
    <recommendedName>
        <fullName evidence="3">phosphatidate phosphatase</fullName>
        <ecNumber evidence="3">3.1.3.4</ecNumber>
    </recommendedName>
</protein>
<keyword evidence="8" id="KW-1185">Reference proteome</keyword>
<dbReference type="PANTHER" id="PTHR12181">
    <property type="entry name" value="LIPIN"/>
    <property type="match status" value="1"/>
</dbReference>
<reference evidence="7 8" key="4">
    <citation type="journal article" date="2011" name="BMC Genomics">
        <title>RNA-Seq improves annotation of protein-coding genes in the cucumber genome.</title>
        <authorList>
            <person name="Li Z."/>
            <person name="Zhang Z."/>
            <person name="Yan P."/>
            <person name="Huang S."/>
            <person name="Fei Z."/>
            <person name="Lin K."/>
        </authorList>
    </citation>
    <scope>NUCLEOTIDE SEQUENCE [LARGE SCALE GENOMIC DNA]</scope>
    <source>
        <strain evidence="8">cv. 9930</strain>
    </source>
</reference>
<dbReference type="Pfam" id="PF16876">
    <property type="entry name" value="Lipin_mid"/>
    <property type="match status" value="1"/>
</dbReference>
<dbReference type="EMBL" id="CM002924">
    <property type="protein sequence ID" value="KGN58905.1"/>
    <property type="molecule type" value="Genomic_DNA"/>
</dbReference>
<sequence length="914" mass="100824">MNVVGKVGSLISQGVYSVATPFHPFGGAVDIIVVQQQDGTFRSTPWYVRFGKFQGVLKGAEKIVGISVNGVESNFHMYLDNSGEAYFIKEAEVGPGNEVDGVTDDLVKDGLIYGDSKDEHNKALFVKGRLEHSISDSTVVQLRDESSSMGVARIERAESDVEHRFYDFQDEQSSVEDLVELSESDSNRYDNVENESCAESQGTDSEVILVSVDGHILTAPILATEQNTEDVQLSTPQFHLGPGEGTEFCEDNEFTGENAWAADYINQLNTSTENDTSGKVAGLINESNGSAYELVVSEKEVKHVSQTEETSASGIEVQEDDLVQSDSEDVRIIIEEEIFKSCLELSELAKRLGNTDSENVISPREAEKLEEKFDMIVPSVSETNGSVTDSKDKNGTHSGSDSDSSVVNTTPKLLVKAGGIEGYLFGEEQAASDDKRVHNNDPLNGEQLDTIEGAKRMESCSQGPVAGDECNVTVADDECNVRQLEESPTDALCGRTQHHSTGFEISLCGHELHSGMGLHAAAEAFDAHRVSAQEFEMSASSIIKNDNLIVRFGERYMSWEKAAPIVLGMAAFGVDLKVDPKDAIPVEQDDSLRAGDDDSTPTPSSRRWRLWPIAFRKVKTLDHSNSNSSNEEIFVDSESTLQNSQAEQSPRLQNGCNETSKRQLVRTNVPTTEQIASLNLKEGQNMIAFTFSTRVLGTQKVDAHIYLWKWNARIVISDVDGTITKSDVLGQFMPLVGKDWTQSGVARLFTAIKENGYQLLFLSARAIVQAYLTRSFLLNLKQDGKALPNGPIVISPDGLFPSLFREVIRRAPHEFKIACLEDIKKLFPPDYNPFYAGFGNRDTDELSYRKVGIPKGKIFIINPKGEVAISHRIDVKSYTSLHTLVNDMFPPTSLVEQEDYNAWNFWKVPLPDIE</sequence>
<evidence type="ECO:0000256" key="5">
    <source>
        <dbReference type="SAM" id="MobiDB-lite"/>
    </source>
</evidence>
<feature type="compositionally biased region" description="Polar residues" evidence="5">
    <location>
        <begin position="623"/>
        <end position="655"/>
    </location>
</feature>
<proteinExistence type="inferred from homology"/>
<dbReference type="InterPro" id="IPR031315">
    <property type="entry name" value="LNS2/PITP"/>
</dbReference>
<reference evidence="7 8" key="1">
    <citation type="journal article" date="2009" name="Nat. Genet.">
        <title>The genome of the cucumber, Cucumis sativus L.</title>
        <authorList>
            <person name="Huang S."/>
            <person name="Li R."/>
            <person name="Zhang Z."/>
            <person name="Li L."/>
            <person name="Gu X."/>
            <person name="Fan W."/>
            <person name="Lucas W.J."/>
            <person name="Wang X."/>
            <person name="Xie B."/>
            <person name="Ni P."/>
            <person name="Ren Y."/>
            <person name="Zhu H."/>
            <person name="Li J."/>
            <person name="Lin K."/>
            <person name="Jin W."/>
            <person name="Fei Z."/>
            <person name="Li G."/>
            <person name="Staub J."/>
            <person name="Kilian A."/>
            <person name="van der Vossen E.A."/>
            <person name="Wu Y."/>
            <person name="Guo J."/>
            <person name="He J."/>
            <person name="Jia Z."/>
            <person name="Ren Y."/>
            <person name="Tian G."/>
            <person name="Lu Y."/>
            <person name="Ruan J."/>
            <person name="Qian W."/>
            <person name="Wang M."/>
            <person name="Huang Q."/>
            <person name="Li B."/>
            <person name="Xuan Z."/>
            <person name="Cao J."/>
            <person name="Asan"/>
            <person name="Wu Z."/>
            <person name="Zhang J."/>
            <person name="Cai Q."/>
            <person name="Bai Y."/>
            <person name="Zhao B."/>
            <person name="Han Y."/>
            <person name="Li Y."/>
            <person name="Li X."/>
            <person name="Wang S."/>
            <person name="Shi Q."/>
            <person name="Liu S."/>
            <person name="Cho W.K."/>
            <person name="Kim J.Y."/>
            <person name="Xu Y."/>
            <person name="Heller-Uszynska K."/>
            <person name="Miao H."/>
            <person name="Cheng Z."/>
            <person name="Zhang S."/>
            <person name="Wu J."/>
            <person name="Yang Y."/>
            <person name="Kang H."/>
            <person name="Li M."/>
            <person name="Liang H."/>
            <person name="Ren X."/>
            <person name="Shi Z."/>
            <person name="Wen M."/>
            <person name="Jian M."/>
            <person name="Yang H."/>
            <person name="Zhang G."/>
            <person name="Yang Z."/>
            <person name="Chen R."/>
            <person name="Liu S."/>
            <person name="Li J."/>
            <person name="Ma L."/>
            <person name="Liu H."/>
            <person name="Zhou Y."/>
            <person name="Zhao J."/>
            <person name="Fang X."/>
            <person name="Li G."/>
            <person name="Fang L."/>
            <person name="Li Y."/>
            <person name="Liu D."/>
            <person name="Zheng H."/>
            <person name="Zhang Y."/>
            <person name="Qin N."/>
            <person name="Li Z."/>
            <person name="Yang G."/>
            <person name="Yang S."/>
            <person name="Bolund L."/>
            <person name="Kristiansen K."/>
            <person name="Zheng H."/>
            <person name="Li S."/>
            <person name="Zhang X."/>
            <person name="Yang H."/>
            <person name="Wang J."/>
            <person name="Sun R."/>
            <person name="Zhang B."/>
            <person name="Jiang S."/>
            <person name="Wang J."/>
            <person name="Du Y."/>
            <person name="Li S."/>
        </authorList>
    </citation>
    <scope>NUCLEOTIDE SEQUENCE [LARGE SCALE GENOMIC DNA]</scope>
    <source>
        <strain evidence="8">cv. 9930</strain>
    </source>
</reference>
<name>A0A0A0LA92_CUCSA</name>
<dbReference type="KEGG" id="csv:101209025"/>
<dbReference type="Gramene" id="KGN58905">
    <property type="protein sequence ID" value="KGN58905"/>
    <property type="gene ID" value="Csa_3G735050"/>
</dbReference>
<feature type="region of interest" description="Disordered" evidence="5">
    <location>
        <begin position="378"/>
        <end position="407"/>
    </location>
</feature>
<dbReference type="Pfam" id="PF08235">
    <property type="entry name" value="LNS2"/>
    <property type="match status" value="1"/>
</dbReference>
<organism evidence="7 8">
    <name type="scientific">Cucumis sativus</name>
    <name type="common">Cucumber</name>
    <dbReference type="NCBI Taxonomy" id="3659"/>
    <lineage>
        <taxon>Eukaryota</taxon>
        <taxon>Viridiplantae</taxon>
        <taxon>Streptophyta</taxon>
        <taxon>Embryophyta</taxon>
        <taxon>Tracheophyta</taxon>
        <taxon>Spermatophyta</taxon>
        <taxon>Magnoliopsida</taxon>
        <taxon>eudicotyledons</taxon>
        <taxon>Gunneridae</taxon>
        <taxon>Pentapetalae</taxon>
        <taxon>rosids</taxon>
        <taxon>fabids</taxon>
        <taxon>Cucurbitales</taxon>
        <taxon>Cucurbitaceae</taxon>
        <taxon>Benincaseae</taxon>
        <taxon>Cucumis</taxon>
    </lineage>
</organism>
<dbReference type="Pfam" id="PF04571">
    <property type="entry name" value="Lipin_N"/>
    <property type="match status" value="1"/>
</dbReference>
<dbReference type="SMART" id="SM00775">
    <property type="entry name" value="LNS2"/>
    <property type="match status" value="1"/>
</dbReference>
<dbReference type="GO" id="GO:0006629">
    <property type="term" value="P:lipid metabolic process"/>
    <property type="evidence" value="ECO:0000318"/>
    <property type="project" value="GO_Central"/>
</dbReference>
<dbReference type="STRING" id="3659.A0A0A0LA92"/>
<evidence type="ECO:0000313" key="7">
    <source>
        <dbReference type="EMBL" id="KGN58905.1"/>
    </source>
</evidence>
<dbReference type="SUPFAM" id="SSF56784">
    <property type="entry name" value="HAD-like"/>
    <property type="match status" value="1"/>
</dbReference>
<evidence type="ECO:0000313" key="8">
    <source>
        <dbReference type="Proteomes" id="UP000029981"/>
    </source>
</evidence>
<gene>
    <name evidence="7" type="ORF">Csa_3G735050</name>
</gene>
<dbReference type="EC" id="3.1.3.4" evidence="3"/>
<dbReference type="InterPro" id="IPR036412">
    <property type="entry name" value="HAD-like_sf"/>
</dbReference>
<comment type="similarity">
    <text evidence="2">Belongs to the lipin family.</text>
</comment>
<feature type="domain" description="LNS2/PITP" evidence="6">
    <location>
        <begin position="714"/>
        <end position="870"/>
    </location>
</feature>
<evidence type="ECO:0000256" key="4">
    <source>
        <dbReference type="ARBA" id="ARBA00022801"/>
    </source>
</evidence>
<evidence type="ECO:0000259" key="6">
    <source>
        <dbReference type="SMART" id="SM00775"/>
    </source>
</evidence>